<reference evidence="4 5" key="1">
    <citation type="submission" date="2024-05" db="EMBL/GenBank/DDBJ databases">
        <title>Sequence of Lycoming College course isolates.</title>
        <authorList>
            <person name="Reigle C.A."/>
            <person name="Newman J.D."/>
        </authorList>
    </citation>
    <scope>NUCLEOTIDE SEQUENCE [LARGE SCALE GENOMIC DNA]</scope>
    <source>
        <strain evidence="4 5">CAR-09</strain>
    </source>
</reference>
<keyword evidence="5" id="KW-1185">Reference proteome</keyword>
<comment type="caution">
    <text evidence="4">The sequence shown here is derived from an EMBL/GenBank/DDBJ whole genome shotgun (WGS) entry which is preliminary data.</text>
</comment>
<evidence type="ECO:0000313" key="4">
    <source>
        <dbReference type="EMBL" id="MEN8641427.1"/>
    </source>
</evidence>
<evidence type="ECO:0000259" key="3">
    <source>
        <dbReference type="Pfam" id="PF13400"/>
    </source>
</evidence>
<dbReference type="InterPro" id="IPR018705">
    <property type="entry name" value="DUF2134_membrane"/>
</dbReference>
<dbReference type="InterPro" id="IPR028087">
    <property type="entry name" value="Tad_N"/>
</dbReference>
<evidence type="ECO:0000259" key="2">
    <source>
        <dbReference type="Pfam" id="PF09977"/>
    </source>
</evidence>
<keyword evidence="1" id="KW-0472">Membrane</keyword>
<dbReference type="Pfam" id="PF13400">
    <property type="entry name" value="Tad"/>
    <property type="match status" value="1"/>
</dbReference>
<gene>
    <name evidence="4" type="ORF">ABFE88_17400</name>
</gene>
<dbReference type="Proteomes" id="UP001424532">
    <property type="component" value="Unassembled WGS sequence"/>
</dbReference>
<proteinExistence type="predicted"/>
<keyword evidence="1" id="KW-1133">Transmembrane helix</keyword>
<feature type="domain" description="Putative Flp pilus-assembly TadG-like N-terminal" evidence="3">
    <location>
        <begin position="11"/>
        <end position="56"/>
    </location>
</feature>
<dbReference type="RefSeq" id="WP_347150773.1">
    <property type="nucleotide sequence ID" value="NZ_JBDLYL010000018.1"/>
</dbReference>
<organism evidence="4 5">
    <name type="scientific">Pseudomonas sichuanensis</name>
    <dbReference type="NCBI Taxonomy" id="2213015"/>
    <lineage>
        <taxon>Bacteria</taxon>
        <taxon>Pseudomonadati</taxon>
        <taxon>Pseudomonadota</taxon>
        <taxon>Gammaproteobacteria</taxon>
        <taxon>Pseudomonadales</taxon>
        <taxon>Pseudomonadaceae</taxon>
        <taxon>Pseudomonas</taxon>
    </lineage>
</organism>
<dbReference type="Pfam" id="PF09977">
    <property type="entry name" value="Tad_C"/>
    <property type="match status" value="1"/>
</dbReference>
<keyword evidence="1" id="KW-0812">Transmembrane</keyword>
<evidence type="ECO:0000256" key="1">
    <source>
        <dbReference type="SAM" id="Phobius"/>
    </source>
</evidence>
<sequence>MVAHPAIRQRGAIGLMAALTLGLALLFMLLTVDSGRLYLEQRKLQRIADMAALEAAEHGGVCSGAGVQASVLARNAATRNGHSVNNPLIASCGYLRTGTDNLRVYTADNSRPEAIKVEVREQVTTSAAGGLFSLIDGNFSRTTTLHASAVAAKPAPPQAMLSIRSTLATVNSNQGALLNALTKALGGNTQLDLLGWQGIANTQLNLLKYLDQLAVDLRLNAGDYQELLAFNTDATTLLKAAGKVLQQSGATADVVSNLLKLAVDLPDSMSVGKLLNIQSGTALAGLDTSIQLLQLVQGVILVAAQQRAVTADLPISLLGLVNGHVQLRVIEPAQVSAIGDPRTDSLRVHTAQVRALISLDLPVLNLVTGLLNAVLDLAAPLTNVVSNLLSLNLLGTVQSLTCALAVPCKVSDIILMPGTVSLQLGLEVAQASSRLQPAPPDNYSCSPKSLTTLTQRSAAKISLGKFDSAQTFLTQGSDPPNQVKALPLIDIGTNVCSRLLFLPPSCGTRVPLAGGGIGVRIDSTLLGVNPTEKRLVFSGSSAPAQIGQAPVYQNMDSDQPQVVSSLSNTLMGIHLEAYKPVAGGGLGQVMTLTAGLLDGVKAILEPLIKNLLGTLLDPLVNGLLKSLGIDLANAQVGANLSCSSGHAQLLL</sequence>
<protein>
    <submittedName>
        <fullName evidence="4">Pilus assembly protein TadG-related protein</fullName>
    </submittedName>
</protein>
<name>A0ABV0DJA8_9PSED</name>
<accession>A0ABV0DJA8</accession>
<feature type="transmembrane region" description="Helical" evidence="1">
    <location>
        <begin position="12"/>
        <end position="32"/>
    </location>
</feature>
<evidence type="ECO:0000313" key="5">
    <source>
        <dbReference type="Proteomes" id="UP001424532"/>
    </source>
</evidence>
<feature type="domain" description="DUF2134" evidence="2">
    <location>
        <begin position="65"/>
        <end position="151"/>
    </location>
</feature>
<dbReference type="EMBL" id="JBDLYL010000018">
    <property type="protein sequence ID" value="MEN8641427.1"/>
    <property type="molecule type" value="Genomic_DNA"/>
</dbReference>